<name>A0ABQ5AVL8_9ASTR</name>
<dbReference type="Pfam" id="PF03732">
    <property type="entry name" value="Retrotrans_gag"/>
    <property type="match status" value="1"/>
</dbReference>
<feature type="compositionally biased region" description="Low complexity" evidence="1">
    <location>
        <begin position="203"/>
        <end position="215"/>
    </location>
</feature>
<organism evidence="3 4">
    <name type="scientific">Tanacetum coccineum</name>
    <dbReference type="NCBI Taxonomy" id="301880"/>
    <lineage>
        <taxon>Eukaryota</taxon>
        <taxon>Viridiplantae</taxon>
        <taxon>Streptophyta</taxon>
        <taxon>Embryophyta</taxon>
        <taxon>Tracheophyta</taxon>
        <taxon>Spermatophyta</taxon>
        <taxon>Magnoliopsida</taxon>
        <taxon>eudicotyledons</taxon>
        <taxon>Gunneridae</taxon>
        <taxon>Pentapetalae</taxon>
        <taxon>asterids</taxon>
        <taxon>campanulids</taxon>
        <taxon>Asterales</taxon>
        <taxon>Asteraceae</taxon>
        <taxon>Asteroideae</taxon>
        <taxon>Anthemideae</taxon>
        <taxon>Anthemidinae</taxon>
        <taxon>Tanacetum</taxon>
    </lineage>
</organism>
<dbReference type="InterPro" id="IPR005162">
    <property type="entry name" value="Retrotrans_gag_dom"/>
</dbReference>
<dbReference type="PANTHER" id="PTHR33223:SF11">
    <property type="entry name" value="ELEMENT PROTEIN, PUTATIVE-RELATED"/>
    <property type="match status" value="1"/>
</dbReference>
<feature type="region of interest" description="Disordered" evidence="1">
    <location>
        <begin position="65"/>
        <end position="114"/>
    </location>
</feature>
<evidence type="ECO:0000313" key="4">
    <source>
        <dbReference type="Proteomes" id="UP001151760"/>
    </source>
</evidence>
<dbReference type="Proteomes" id="UP001151760">
    <property type="component" value="Unassembled WGS sequence"/>
</dbReference>
<dbReference type="GO" id="GO:0003964">
    <property type="term" value="F:RNA-directed DNA polymerase activity"/>
    <property type="evidence" value="ECO:0007669"/>
    <property type="project" value="UniProtKB-KW"/>
</dbReference>
<feature type="domain" description="Retrotransposon gag" evidence="2">
    <location>
        <begin position="298"/>
        <end position="388"/>
    </location>
</feature>
<feature type="compositionally biased region" description="Basic and acidic residues" evidence="1">
    <location>
        <begin position="446"/>
        <end position="457"/>
    </location>
</feature>
<keyword evidence="3" id="KW-0695">RNA-directed DNA polymerase</keyword>
<dbReference type="PANTHER" id="PTHR33223">
    <property type="entry name" value="CCHC-TYPE DOMAIN-CONTAINING PROTEIN"/>
    <property type="match status" value="1"/>
</dbReference>
<keyword evidence="4" id="KW-1185">Reference proteome</keyword>
<evidence type="ECO:0000256" key="1">
    <source>
        <dbReference type="SAM" id="MobiDB-lite"/>
    </source>
</evidence>
<dbReference type="EMBL" id="BQNB010012560">
    <property type="protein sequence ID" value="GJT05101.1"/>
    <property type="molecule type" value="Genomic_DNA"/>
</dbReference>
<reference evidence="3" key="2">
    <citation type="submission" date="2022-01" db="EMBL/GenBank/DDBJ databases">
        <authorList>
            <person name="Yamashiro T."/>
            <person name="Shiraishi A."/>
            <person name="Satake H."/>
            <person name="Nakayama K."/>
        </authorList>
    </citation>
    <scope>NUCLEOTIDE SEQUENCE</scope>
</reference>
<feature type="compositionally biased region" description="Polar residues" evidence="1">
    <location>
        <begin position="131"/>
        <end position="145"/>
    </location>
</feature>
<feature type="compositionally biased region" description="Basic and acidic residues" evidence="1">
    <location>
        <begin position="146"/>
        <end position="167"/>
    </location>
</feature>
<feature type="compositionally biased region" description="Basic and acidic residues" evidence="1">
    <location>
        <begin position="182"/>
        <end position="193"/>
    </location>
</feature>
<gene>
    <name evidence="3" type="ORF">Tco_0839563</name>
</gene>
<feature type="region of interest" description="Disordered" evidence="1">
    <location>
        <begin position="126"/>
        <end position="232"/>
    </location>
</feature>
<evidence type="ECO:0000259" key="2">
    <source>
        <dbReference type="Pfam" id="PF03732"/>
    </source>
</evidence>
<feature type="region of interest" description="Disordered" evidence="1">
    <location>
        <begin position="425"/>
        <end position="467"/>
    </location>
</feature>
<keyword evidence="3" id="KW-0548">Nucleotidyltransferase</keyword>
<evidence type="ECO:0000313" key="3">
    <source>
        <dbReference type="EMBL" id="GJT05101.1"/>
    </source>
</evidence>
<proteinExistence type="predicted"/>
<protein>
    <submittedName>
        <fullName evidence="3">Reverse transcriptase domain-containing protein</fullName>
    </submittedName>
</protein>
<feature type="compositionally biased region" description="Basic and acidic residues" evidence="1">
    <location>
        <begin position="98"/>
        <end position="114"/>
    </location>
</feature>
<reference evidence="3" key="1">
    <citation type="journal article" date="2022" name="Int. J. Mol. Sci.">
        <title>Draft Genome of Tanacetum Coccineum: Genomic Comparison of Closely Related Tanacetum-Family Plants.</title>
        <authorList>
            <person name="Yamashiro T."/>
            <person name="Shiraishi A."/>
            <person name="Nakayama K."/>
            <person name="Satake H."/>
        </authorList>
    </citation>
    <scope>NUCLEOTIDE SEQUENCE</scope>
</reference>
<comment type="caution">
    <text evidence="3">The sequence shown here is derived from an EMBL/GenBank/DDBJ whole genome shotgun (WGS) entry which is preliminary data.</text>
</comment>
<keyword evidence="3" id="KW-0808">Transferase</keyword>
<sequence length="513" mass="58690">MSAMADTTPVIATVKNTGAKEKAPNETDAMPRANILNFCEEHYDDILPIIMDRIRRDKRKEVQTRLDFGGSSKKTRKARDYSLSSSDGSPPARHRHTLEKSKTHGWGRNDDKSVFNRLSHRKKSAFERLSDTYSPSTTKSGPSRASSRDHSQGRNRPRVKDLLRGVEESYGDTQSSRGTKTKYRDRSYDEDHSRRTKKRRSSESPSSRISASSTSNGGRWKSKGKRHGTTDEDLAVPWTCEDVDPFTPRIRNFQSSRKTRMPNNVKTYDGTGDPEDHLKIFQAAAQVERWAMPTWCHMFNSTLIGAARVWFDELPPESIDGYKDLKAAFLAYFMQQKKYVKDPVEIHNIKQRDGETIEEFMERFKIETGRMKGAPECMRISGFMHGVNNPELIKRLNEHVPKTLEEMMTATAAFIRKETAAASKKKVHTPWKLQDQSKRHASVPRPDFRSQPKDRRGSNKFTPLTRTPKEFFAAESGKFKPPPPMVTPVEKRTSNKFCEFYNDKGHNTDSVCS</sequence>
<accession>A0ABQ5AVL8</accession>